<organism evidence="1">
    <name type="scientific">Blumeria graminis f. sp. tritici 96224</name>
    <dbReference type="NCBI Taxonomy" id="1268274"/>
    <lineage>
        <taxon>Eukaryota</taxon>
        <taxon>Fungi</taxon>
        <taxon>Dikarya</taxon>
        <taxon>Ascomycota</taxon>
        <taxon>Pezizomycotina</taxon>
        <taxon>Leotiomycetes</taxon>
        <taxon>Erysiphales</taxon>
        <taxon>Erysiphaceae</taxon>
        <taxon>Blumeria</taxon>
    </lineage>
</organism>
<dbReference type="AlphaFoldDB" id="A0A381LEB0"/>
<accession>A0A381LEB0</accession>
<gene>
    <name evidence="1" type="ORF">BGT96224V2_LOCUS5365</name>
</gene>
<sequence>MTLNSSTHRPTSFVITALVTAFWSNSIMFHTHQSWERSDRRGDEDEILACGIAYEPPDFTAASTELTWGLTRGWRASILDDATESSATIDNTIWPGQFIAETLSQVFSSILAEAPIYHEVPPTEWLKRELKWRKPSF</sequence>
<reference evidence="1" key="1">
    <citation type="submission" date="2018-07" db="EMBL/GenBank/DDBJ databases">
        <authorList>
            <person name="Quirk P.G."/>
            <person name="Krulwich T.A."/>
        </authorList>
    </citation>
    <scope>NUCLEOTIDE SEQUENCE</scope>
    <source>
        <strain evidence="1">96224</strain>
    </source>
</reference>
<feature type="non-terminal residue" evidence="1">
    <location>
        <position position="137"/>
    </location>
</feature>
<evidence type="ECO:0000313" key="1">
    <source>
        <dbReference type="EMBL" id="SUZ12185.1"/>
    </source>
</evidence>
<name>A0A381LEB0_BLUGR</name>
<dbReference type="EMBL" id="UIGY01000163">
    <property type="protein sequence ID" value="SUZ12185.1"/>
    <property type="molecule type" value="Genomic_DNA"/>
</dbReference>
<proteinExistence type="predicted"/>
<protein>
    <submittedName>
        <fullName evidence="1">BgtAc-30458</fullName>
    </submittedName>
</protein>